<dbReference type="EMBL" id="JAFBRM010000009">
    <property type="protein sequence ID" value="MBM1715796.1"/>
    <property type="molecule type" value="Genomic_DNA"/>
</dbReference>
<feature type="region of interest" description="Disordered" evidence="1">
    <location>
        <begin position="525"/>
        <end position="549"/>
    </location>
</feature>
<keyword evidence="4" id="KW-1185">Reference proteome</keyword>
<evidence type="ECO:0000256" key="1">
    <source>
        <dbReference type="SAM" id="MobiDB-lite"/>
    </source>
</evidence>
<gene>
    <name evidence="3" type="ORF">JQV55_19660</name>
</gene>
<evidence type="ECO:0000259" key="2">
    <source>
        <dbReference type="Pfam" id="PF03432"/>
    </source>
</evidence>
<proteinExistence type="predicted"/>
<organism evidence="3 4">
    <name type="scientific">Sulfitobacter geojensis</name>
    <dbReference type="NCBI Taxonomy" id="1342299"/>
    <lineage>
        <taxon>Bacteria</taxon>
        <taxon>Pseudomonadati</taxon>
        <taxon>Pseudomonadota</taxon>
        <taxon>Alphaproteobacteria</taxon>
        <taxon>Rhodobacterales</taxon>
        <taxon>Roseobacteraceae</taxon>
        <taxon>Sulfitobacter</taxon>
    </lineage>
</organism>
<sequence length="549" mass="61005">MEYVTRDDGVKATWMNMNGTERDLFKNTVATTIPLWASTWSGAPKRGHTDHIILSFPHGTDVEVAESIAREWGQAVFANGEFGDRWQYIAGLHQDTDHVHAHFVVNKRGVEWGQFLSISIKSELNYDIMRELHAKISTEHGVAMNASSRLSRGIIENAPRETDYRAAHAQGTTVEVEPLSTVSRMKREAMIRGFARQYKGLSGLAGLSGDQEQGAGFMGRLKSLFETASQNLDEGMTLMTSTDVDVPPVDPGTRLAEAQGRLVETAQQAWSDIQNMKPGSEKIQLEAEFAEQARSLREAAILEPFFDRHTRTLEGADDPFANLVVRGLHAARDTLLEEGRDGSGVDALFDGIREKLHQTFAQDEERLQRVGTSSAEMVERFLLSDRTEAQVAAWRDQENGAVGALYLEAERDLAKDGARIVEDYEVPRDLQEIIARDQLTQAEQDKRLSDLPAIEAIVDRLSSEMSEDDLRNVRAGDAMSLKDQIKDPAVRAAVASELKNEADLAVDPASRYSEPVDQFQMLARTTPAHAKERVTSRDARPDLADDYGL</sequence>
<protein>
    <submittedName>
        <fullName evidence="3">Relaxase/mobilization nuclease domain-containing protein</fullName>
    </submittedName>
</protein>
<reference evidence="3 4" key="1">
    <citation type="submission" date="2021-01" db="EMBL/GenBank/DDBJ databases">
        <title>Diatom-associated Roseobacters Show Island Model of Population Structure.</title>
        <authorList>
            <person name="Qu L."/>
            <person name="Feng X."/>
            <person name="Chen Y."/>
            <person name="Li L."/>
            <person name="Wang X."/>
            <person name="Hu Z."/>
            <person name="Wang H."/>
            <person name="Luo H."/>
        </authorList>
    </citation>
    <scope>NUCLEOTIDE SEQUENCE [LARGE SCALE GENOMIC DNA]</scope>
    <source>
        <strain evidence="3 4">TR60-84</strain>
    </source>
</reference>
<evidence type="ECO:0000313" key="3">
    <source>
        <dbReference type="EMBL" id="MBM1715796.1"/>
    </source>
</evidence>
<name>A0AAE2W1H1_9RHOB</name>
<dbReference type="AlphaFoldDB" id="A0AAE2W1H1"/>
<dbReference type="Proteomes" id="UP000732193">
    <property type="component" value="Unassembled WGS sequence"/>
</dbReference>
<accession>A0AAE2W1H1</accession>
<dbReference type="InterPro" id="IPR005094">
    <property type="entry name" value="Endonuclease_MobA/VirD2"/>
</dbReference>
<feature type="domain" description="MobA/VirD2-like nuclease" evidence="2">
    <location>
        <begin position="45"/>
        <end position="141"/>
    </location>
</feature>
<dbReference type="Pfam" id="PF03432">
    <property type="entry name" value="Relaxase"/>
    <property type="match status" value="1"/>
</dbReference>
<comment type="caution">
    <text evidence="3">The sequence shown here is derived from an EMBL/GenBank/DDBJ whole genome shotgun (WGS) entry which is preliminary data.</text>
</comment>
<feature type="compositionally biased region" description="Basic and acidic residues" evidence="1">
    <location>
        <begin position="529"/>
        <end position="543"/>
    </location>
</feature>
<evidence type="ECO:0000313" key="4">
    <source>
        <dbReference type="Proteomes" id="UP000732193"/>
    </source>
</evidence>
<dbReference type="RefSeq" id="WP_203243519.1">
    <property type="nucleotide sequence ID" value="NZ_JAFBRI010000008.1"/>
</dbReference>